<evidence type="ECO:0000313" key="2">
    <source>
        <dbReference type="Proteomes" id="UP000694422"/>
    </source>
</evidence>
<sequence length="120" mass="13530">MQGHHGTLRRGTQPQQDSEKVFWSKNVLRSSQAFYGCQVYNKVPLRKALNSQLPILSLQSLLDQHKDFGAAFEPLQRKLLNLQVRIQAEKGLQRDLPGKQAQLLRLQVRGSVGLSQPSQG</sequence>
<dbReference type="Ensembl" id="ENSSDAT00000014178.1">
    <property type="protein sequence ID" value="ENSSDAP00000012534.1"/>
    <property type="gene ID" value="ENSSDAG00000011298.1"/>
</dbReference>
<organism evidence="1 2">
    <name type="scientific">Spermophilus dauricus</name>
    <name type="common">Daurian ground squirrel</name>
    <dbReference type="NCBI Taxonomy" id="99837"/>
    <lineage>
        <taxon>Eukaryota</taxon>
        <taxon>Metazoa</taxon>
        <taxon>Chordata</taxon>
        <taxon>Craniata</taxon>
        <taxon>Vertebrata</taxon>
        <taxon>Euteleostomi</taxon>
        <taxon>Mammalia</taxon>
        <taxon>Eutheria</taxon>
        <taxon>Euarchontoglires</taxon>
        <taxon>Glires</taxon>
        <taxon>Rodentia</taxon>
        <taxon>Sciuromorpha</taxon>
        <taxon>Sciuridae</taxon>
        <taxon>Xerinae</taxon>
        <taxon>Marmotini</taxon>
        <taxon>Spermophilus</taxon>
    </lineage>
</organism>
<dbReference type="AlphaFoldDB" id="A0A8C9PRV2"/>
<evidence type="ECO:0000313" key="1">
    <source>
        <dbReference type="Ensembl" id="ENSSDAP00000012536.1"/>
    </source>
</evidence>
<reference evidence="1" key="1">
    <citation type="submission" date="2025-05" db="UniProtKB">
        <authorList>
            <consortium name="Ensembl"/>
        </authorList>
    </citation>
    <scope>IDENTIFICATION</scope>
</reference>
<dbReference type="Proteomes" id="UP000694422">
    <property type="component" value="Unplaced"/>
</dbReference>
<name>A0A8C9PRV2_SPEDA</name>
<dbReference type="Ensembl" id="ENSSDAT00000014180.1">
    <property type="protein sequence ID" value="ENSSDAP00000012536.1"/>
    <property type="gene ID" value="ENSSDAG00000011304.1"/>
</dbReference>
<protein>
    <submittedName>
        <fullName evidence="1">Uncharacterized protein</fullName>
    </submittedName>
</protein>
<keyword evidence="2" id="KW-1185">Reference proteome</keyword>
<accession>A0A8C9PRV2</accession>
<proteinExistence type="predicted"/>